<keyword evidence="4 7" id="KW-0964">Secreted</keyword>
<evidence type="ECO:0000256" key="2">
    <source>
        <dbReference type="ARBA" id="ARBA00008127"/>
    </source>
</evidence>
<dbReference type="InterPro" id="IPR039455">
    <property type="entry name" value="EPFL"/>
</dbReference>
<organism evidence="9 10">
    <name type="scientific">Acacia crassicarpa</name>
    <name type="common">northern wattle</name>
    <dbReference type="NCBI Taxonomy" id="499986"/>
    <lineage>
        <taxon>Eukaryota</taxon>
        <taxon>Viridiplantae</taxon>
        <taxon>Streptophyta</taxon>
        <taxon>Embryophyta</taxon>
        <taxon>Tracheophyta</taxon>
        <taxon>Spermatophyta</taxon>
        <taxon>Magnoliopsida</taxon>
        <taxon>eudicotyledons</taxon>
        <taxon>Gunneridae</taxon>
        <taxon>Pentapetalae</taxon>
        <taxon>rosids</taxon>
        <taxon>fabids</taxon>
        <taxon>Fabales</taxon>
        <taxon>Fabaceae</taxon>
        <taxon>Caesalpinioideae</taxon>
        <taxon>mimosoid clade</taxon>
        <taxon>Acacieae</taxon>
        <taxon>Acacia</taxon>
    </lineage>
</organism>
<feature type="chain" id="PRO_5041783655" description="Epidermal patterning factor-like protein" evidence="7">
    <location>
        <begin position="28"/>
        <end position="123"/>
    </location>
</feature>
<comment type="caution">
    <text evidence="9">The sequence shown here is derived from an EMBL/GenBank/DDBJ whole genome shotgun (WGS) entry which is preliminary data.</text>
</comment>
<keyword evidence="6" id="KW-1015">Disulfide bond</keyword>
<reference evidence="9" key="1">
    <citation type="submission" date="2023-10" db="EMBL/GenBank/DDBJ databases">
        <title>Chromosome-level genome of the transformable northern wattle, Acacia crassicarpa.</title>
        <authorList>
            <person name="Massaro I."/>
            <person name="Sinha N.R."/>
            <person name="Poethig S."/>
            <person name="Leichty A.R."/>
        </authorList>
    </citation>
    <scope>NUCLEOTIDE SEQUENCE</scope>
    <source>
        <strain evidence="9">Acra3RX</strain>
        <tissue evidence="9">Leaf</tissue>
    </source>
</reference>
<accession>A0AAE1M9V3</accession>
<keyword evidence="3 7" id="KW-0217">Developmental protein</keyword>
<dbReference type="Pfam" id="PF17181">
    <property type="entry name" value="EPF"/>
    <property type="match status" value="1"/>
</dbReference>
<dbReference type="GO" id="GO:0005576">
    <property type="term" value="C:extracellular region"/>
    <property type="evidence" value="ECO:0007669"/>
    <property type="project" value="UniProtKB-SubCell"/>
</dbReference>
<dbReference type="PANTHER" id="PTHR33109:SF74">
    <property type="entry name" value="EPIDERMAL PATTERNING FACTOR-LIKE PROTEIN"/>
    <property type="match status" value="1"/>
</dbReference>
<dbReference type="GO" id="GO:0010052">
    <property type="term" value="P:guard cell differentiation"/>
    <property type="evidence" value="ECO:0007669"/>
    <property type="project" value="UniProtKB-UniRule"/>
</dbReference>
<evidence type="ECO:0000256" key="7">
    <source>
        <dbReference type="RuleBase" id="RU367102"/>
    </source>
</evidence>
<protein>
    <recommendedName>
        <fullName evidence="7">Epidermal patterning factor-like protein</fullName>
    </recommendedName>
</protein>
<evidence type="ECO:0000256" key="8">
    <source>
        <dbReference type="SAM" id="MobiDB-lite"/>
    </source>
</evidence>
<evidence type="ECO:0000313" key="9">
    <source>
        <dbReference type="EMBL" id="KAK4257800.1"/>
    </source>
</evidence>
<sequence length="123" mass="13516">MTMKRRRTCSFIIILMATLLSTTLANASATSQVDQTTTTKKFVPDPGFDSTKGNEGKANGYEEIGRTLSRLGSIPPRCEHKCRGCAPCDPIQIPTTSGWLGVQYTNYEPEGWKCKCGTAYFNP</sequence>
<comment type="subcellular location">
    <subcellularLocation>
        <location evidence="1 7">Secreted</location>
    </subcellularLocation>
</comment>
<feature type="region of interest" description="Disordered" evidence="8">
    <location>
        <begin position="35"/>
        <end position="59"/>
    </location>
</feature>
<keyword evidence="5 7" id="KW-0732">Signal</keyword>
<name>A0AAE1M9V3_9FABA</name>
<evidence type="ECO:0000256" key="4">
    <source>
        <dbReference type="ARBA" id="ARBA00022525"/>
    </source>
</evidence>
<gene>
    <name evidence="9" type="ORF">QN277_007338</name>
</gene>
<evidence type="ECO:0000313" key="10">
    <source>
        <dbReference type="Proteomes" id="UP001293593"/>
    </source>
</evidence>
<comment type="similarity">
    <text evidence="2 7">Belongs to the plant cysteine rich small secretory peptide family. Epidermal patterning factor subfamily.</text>
</comment>
<dbReference type="EMBL" id="JAWXYG010000012">
    <property type="protein sequence ID" value="KAK4257800.1"/>
    <property type="molecule type" value="Genomic_DNA"/>
</dbReference>
<evidence type="ECO:0000256" key="3">
    <source>
        <dbReference type="ARBA" id="ARBA00022473"/>
    </source>
</evidence>
<dbReference type="Proteomes" id="UP001293593">
    <property type="component" value="Unassembled WGS sequence"/>
</dbReference>
<keyword evidence="10" id="KW-1185">Reference proteome</keyword>
<feature type="signal peptide" evidence="7">
    <location>
        <begin position="1"/>
        <end position="27"/>
    </location>
</feature>
<evidence type="ECO:0000256" key="6">
    <source>
        <dbReference type="ARBA" id="ARBA00023157"/>
    </source>
</evidence>
<evidence type="ECO:0000256" key="5">
    <source>
        <dbReference type="ARBA" id="ARBA00022729"/>
    </source>
</evidence>
<proteinExistence type="inferred from homology"/>
<dbReference type="PANTHER" id="PTHR33109">
    <property type="entry name" value="EPIDERMAL PATTERNING FACTOR-LIKE PROTEIN 4"/>
    <property type="match status" value="1"/>
</dbReference>
<comment type="function">
    <text evidence="7">Controls stomatal patterning.</text>
</comment>
<dbReference type="AlphaFoldDB" id="A0AAE1M9V3"/>
<evidence type="ECO:0000256" key="1">
    <source>
        <dbReference type="ARBA" id="ARBA00004613"/>
    </source>
</evidence>